<feature type="signal peptide" evidence="6">
    <location>
        <begin position="1"/>
        <end position="17"/>
    </location>
</feature>
<evidence type="ECO:0000256" key="6">
    <source>
        <dbReference type="RuleBase" id="RU361235"/>
    </source>
</evidence>
<dbReference type="OrthoDB" id="19653at2759"/>
<accession>A0A9N9MGY7</accession>
<comment type="similarity">
    <text evidence="1 6">Belongs to the type-B carboxylesterase/lipase family.</text>
</comment>
<organism evidence="8 9">
    <name type="scientific">Ceutorhynchus assimilis</name>
    <name type="common">cabbage seed weevil</name>
    <dbReference type="NCBI Taxonomy" id="467358"/>
    <lineage>
        <taxon>Eukaryota</taxon>
        <taxon>Metazoa</taxon>
        <taxon>Ecdysozoa</taxon>
        <taxon>Arthropoda</taxon>
        <taxon>Hexapoda</taxon>
        <taxon>Insecta</taxon>
        <taxon>Pterygota</taxon>
        <taxon>Neoptera</taxon>
        <taxon>Endopterygota</taxon>
        <taxon>Coleoptera</taxon>
        <taxon>Polyphaga</taxon>
        <taxon>Cucujiformia</taxon>
        <taxon>Curculionidae</taxon>
        <taxon>Ceutorhynchinae</taxon>
        <taxon>Ceutorhynchus</taxon>
    </lineage>
</organism>
<evidence type="ECO:0000256" key="2">
    <source>
        <dbReference type="ARBA" id="ARBA00022487"/>
    </source>
</evidence>
<dbReference type="PANTHER" id="PTHR43142">
    <property type="entry name" value="CARBOXYLIC ESTER HYDROLASE"/>
    <property type="match status" value="1"/>
</dbReference>
<evidence type="ECO:0000313" key="9">
    <source>
        <dbReference type="Proteomes" id="UP001152799"/>
    </source>
</evidence>
<feature type="chain" id="PRO_5040545212" description="Carboxylic ester hydrolase" evidence="6">
    <location>
        <begin position="18"/>
        <end position="467"/>
    </location>
</feature>
<keyword evidence="2" id="KW-0719">Serine esterase</keyword>
<evidence type="ECO:0000259" key="7">
    <source>
        <dbReference type="Pfam" id="PF00135"/>
    </source>
</evidence>
<keyword evidence="3 6" id="KW-0378">Hydrolase</keyword>
<sequence>MFHPLVLLLVVIKYTSAFEDSNPVVSMSSGEVQGILGRTVNRYVEYYSFKGIPFAEKPIGKLRFEPPVKNLPWEGVLDASQDKDECTQFNSEGTAIVGSEDCLYLSVYTTNNPTGSNNKLLPVMIYISGGYFQRGSSKYEDYPPDYFLEKGVIYVGMNYRLGIFGFLCTEDMVVPGNVGLKDQILAIQWVRENIKYFGGDPDRITVFGQSAGAVSVSYLLQSRLTKGFFKQAIMQSGTSLCVWALNSSPREQAFKVGQLLQINATDTKTLVDNLRKVDYMALKTAEFQITNRETVEHFIRGLPFGVAHEPDYPGAVFSIRSKSHLQLTKKEFPKIPILLGFTSNEAALYTDQIQFFNSTLASYDANVSKIAPTGIVKDSTKRELAGRKIKNHYFGNETIVSQPTKFIEFFTIDGFKRPIRESARLFKAVKNSRIFFYQFGYIGNLGTSNRNYKGEIVISKLDNQNYY</sequence>
<dbReference type="Proteomes" id="UP001152799">
    <property type="component" value="Chromosome 2"/>
</dbReference>
<reference evidence="8" key="1">
    <citation type="submission" date="2022-01" db="EMBL/GenBank/DDBJ databases">
        <authorList>
            <person name="King R."/>
        </authorList>
    </citation>
    <scope>NUCLEOTIDE SEQUENCE</scope>
</reference>
<evidence type="ECO:0000256" key="3">
    <source>
        <dbReference type="ARBA" id="ARBA00022801"/>
    </source>
</evidence>
<dbReference type="SUPFAM" id="SSF53474">
    <property type="entry name" value="alpha/beta-Hydrolases"/>
    <property type="match status" value="1"/>
</dbReference>
<gene>
    <name evidence="8" type="ORF">CEUTPL_LOCUS5238</name>
</gene>
<evidence type="ECO:0000256" key="4">
    <source>
        <dbReference type="ARBA" id="ARBA00023157"/>
    </source>
</evidence>
<dbReference type="InterPro" id="IPR019826">
    <property type="entry name" value="Carboxylesterase_B_AS"/>
</dbReference>
<keyword evidence="9" id="KW-1185">Reference proteome</keyword>
<dbReference type="Pfam" id="PF00135">
    <property type="entry name" value="COesterase"/>
    <property type="match status" value="1"/>
</dbReference>
<evidence type="ECO:0000313" key="8">
    <source>
        <dbReference type="EMBL" id="CAG9764604.1"/>
    </source>
</evidence>
<keyword evidence="4" id="KW-1015">Disulfide bond</keyword>
<dbReference type="PROSITE" id="PS00122">
    <property type="entry name" value="CARBOXYLESTERASE_B_1"/>
    <property type="match status" value="1"/>
</dbReference>
<evidence type="ECO:0000256" key="5">
    <source>
        <dbReference type="ARBA" id="ARBA00023180"/>
    </source>
</evidence>
<keyword evidence="5" id="KW-0325">Glycoprotein</keyword>
<dbReference type="GO" id="GO:0052689">
    <property type="term" value="F:carboxylic ester hydrolase activity"/>
    <property type="evidence" value="ECO:0007669"/>
    <property type="project" value="UniProtKB-KW"/>
</dbReference>
<dbReference type="EMBL" id="OU892278">
    <property type="protein sequence ID" value="CAG9764604.1"/>
    <property type="molecule type" value="Genomic_DNA"/>
</dbReference>
<name>A0A9N9MGY7_9CUCU</name>
<keyword evidence="6" id="KW-0732">Signal</keyword>
<dbReference type="InterPro" id="IPR029058">
    <property type="entry name" value="AB_hydrolase_fold"/>
</dbReference>
<protein>
    <recommendedName>
        <fullName evidence="6">Carboxylic ester hydrolase</fullName>
        <ecNumber evidence="6">3.1.1.-</ecNumber>
    </recommendedName>
</protein>
<dbReference type="PANTHER" id="PTHR43142:SF1">
    <property type="entry name" value="CARBOXYLIC ESTER HYDROLASE"/>
    <property type="match status" value="1"/>
</dbReference>
<dbReference type="AlphaFoldDB" id="A0A9N9MGY7"/>
<dbReference type="Gene3D" id="3.40.50.1820">
    <property type="entry name" value="alpha/beta hydrolase"/>
    <property type="match status" value="1"/>
</dbReference>
<proteinExistence type="inferred from homology"/>
<dbReference type="InterPro" id="IPR002018">
    <property type="entry name" value="CarbesteraseB"/>
</dbReference>
<feature type="domain" description="Carboxylesterase type B" evidence="7">
    <location>
        <begin position="22"/>
        <end position="444"/>
    </location>
</feature>
<dbReference type="EC" id="3.1.1.-" evidence="6"/>
<evidence type="ECO:0000256" key="1">
    <source>
        <dbReference type="ARBA" id="ARBA00005964"/>
    </source>
</evidence>